<evidence type="ECO:0000256" key="1">
    <source>
        <dbReference type="ARBA" id="ARBA00023002"/>
    </source>
</evidence>
<dbReference type="InterPro" id="IPR050564">
    <property type="entry name" value="F420-G6PD/mer"/>
</dbReference>
<dbReference type="SUPFAM" id="SSF51679">
    <property type="entry name" value="Bacterial luciferase-like"/>
    <property type="match status" value="1"/>
</dbReference>
<protein>
    <recommendedName>
        <fullName evidence="2">Luciferase-like domain-containing protein</fullName>
    </recommendedName>
</protein>
<accession>W4LWJ6</accession>
<reference evidence="3 4" key="1">
    <citation type="journal article" date="2014" name="Nature">
        <title>An environmental bacterial taxon with a large and distinct metabolic repertoire.</title>
        <authorList>
            <person name="Wilson M.C."/>
            <person name="Mori T."/>
            <person name="Ruckert C."/>
            <person name="Uria A.R."/>
            <person name="Helf M.J."/>
            <person name="Takada K."/>
            <person name="Gernert C."/>
            <person name="Steffens U.A."/>
            <person name="Heycke N."/>
            <person name="Schmitt S."/>
            <person name="Rinke C."/>
            <person name="Helfrich E.J."/>
            <person name="Brachmann A.O."/>
            <person name="Gurgui C."/>
            <person name="Wakimoto T."/>
            <person name="Kracht M."/>
            <person name="Crusemann M."/>
            <person name="Hentschel U."/>
            <person name="Abe I."/>
            <person name="Matsunaga S."/>
            <person name="Kalinowski J."/>
            <person name="Takeyama H."/>
            <person name="Piel J."/>
        </authorList>
    </citation>
    <scope>NUCLEOTIDE SEQUENCE [LARGE SCALE GENOMIC DNA]</scope>
    <source>
        <strain evidence="4">TSY1</strain>
    </source>
</reference>
<name>W4LWJ6_ENTF1</name>
<dbReference type="InterPro" id="IPR011251">
    <property type="entry name" value="Luciferase-like_dom"/>
</dbReference>
<dbReference type="GO" id="GO:0016705">
    <property type="term" value="F:oxidoreductase activity, acting on paired donors, with incorporation or reduction of molecular oxygen"/>
    <property type="evidence" value="ECO:0007669"/>
    <property type="project" value="InterPro"/>
</dbReference>
<keyword evidence="1" id="KW-0560">Oxidoreductase</keyword>
<evidence type="ECO:0000313" key="3">
    <source>
        <dbReference type="EMBL" id="ETX02484.1"/>
    </source>
</evidence>
<dbReference type="CDD" id="cd01097">
    <property type="entry name" value="Tetrahydromethanopterin_reductase"/>
    <property type="match status" value="1"/>
</dbReference>
<dbReference type="EMBL" id="AZHW01000139">
    <property type="protein sequence ID" value="ETX02484.1"/>
    <property type="molecule type" value="Genomic_DNA"/>
</dbReference>
<dbReference type="InterPro" id="IPR036661">
    <property type="entry name" value="Luciferase-like_sf"/>
</dbReference>
<proteinExistence type="predicted"/>
<dbReference type="PANTHER" id="PTHR43244">
    <property type="match status" value="1"/>
</dbReference>
<comment type="caution">
    <text evidence="3">The sequence shown here is derived from an EMBL/GenBank/DDBJ whole genome shotgun (WGS) entry which is preliminary data.</text>
</comment>
<dbReference type="Gene3D" id="3.20.20.30">
    <property type="entry name" value="Luciferase-like domain"/>
    <property type="match status" value="1"/>
</dbReference>
<keyword evidence="4" id="KW-1185">Reference proteome</keyword>
<dbReference type="PANTHER" id="PTHR43244:SF1">
    <property type="entry name" value="5,10-METHYLENETETRAHYDROMETHANOPTERIN REDUCTASE"/>
    <property type="match status" value="1"/>
</dbReference>
<gene>
    <name evidence="3" type="ORF">ETSY1_03375</name>
</gene>
<sequence>MRIGLGIPPTGLPFDLCVDIVQQAEARGFESIWTGEAWGTESCALVSALLARSRRIHIGTGIISIYLRPPTLAAMQAATLSLVGPGRVHLGLGVSTQNINAFHGVSWDHPAARMREYVDIMRRVLAGERLTYQGQFYQPDRFGLSILPPEPVPLCLAAVNPLMLRLAGEIADSVLLAWLPARQLKQSLAEIAKGAERAGRTLDDIDIGCYLHTMVTEDRERALDQLRHVLLGYSQANTYIKGFRSFGYGDILEDVHSRWQAGDRVGAEAAIPDSMVEELYVFGTPEACYDQLNGFIEQGVNFPVVAAPPTSRLTSNDLYALVKAFGQ</sequence>
<organism evidence="3 4">
    <name type="scientific">Entotheonella factor</name>
    <dbReference type="NCBI Taxonomy" id="1429438"/>
    <lineage>
        <taxon>Bacteria</taxon>
        <taxon>Pseudomonadati</taxon>
        <taxon>Nitrospinota/Tectimicrobiota group</taxon>
        <taxon>Candidatus Tectimicrobiota</taxon>
        <taxon>Candidatus Entotheonellia</taxon>
        <taxon>Candidatus Entotheonellales</taxon>
        <taxon>Candidatus Entotheonellaceae</taxon>
        <taxon>Candidatus Entotheonella</taxon>
    </lineage>
</organism>
<feature type="domain" description="Luciferase-like" evidence="2">
    <location>
        <begin position="13"/>
        <end position="300"/>
    </location>
</feature>
<evidence type="ECO:0000313" key="4">
    <source>
        <dbReference type="Proteomes" id="UP000019141"/>
    </source>
</evidence>
<dbReference type="HOGENOM" id="CLU_027853_5_0_7"/>
<dbReference type="Pfam" id="PF00296">
    <property type="entry name" value="Bac_luciferase"/>
    <property type="match status" value="1"/>
</dbReference>
<dbReference type="Proteomes" id="UP000019141">
    <property type="component" value="Unassembled WGS sequence"/>
</dbReference>
<evidence type="ECO:0000259" key="2">
    <source>
        <dbReference type="Pfam" id="PF00296"/>
    </source>
</evidence>
<dbReference type="AlphaFoldDB" id="W4LWJ6"/>